<reference evidence="2" key="2">
    <citation type="journal article" date="2024" name="Plant">
        <title>Genomic evolution and insights into agronomic trait innovations of Sesamum species.</title>
        <authorList>
            <person name="Miao H."/>
            <person name="Wang L."/>
            <person name="Qu L."/>
            <person name="Liu H."/>
            <person name="Sun Y."/>
            <person name="Le M."/>
            <person name="Wang Q."/>
            <person name="Wei S."/>
            <person name="Zheng Y."/>
            <person name="Lin W."/>
            <person name="Duan Y."/>
            <person name="Cao H."/>
            <person name="Xiong S."/>
            <person name="Wang X."/>
            <person name="Wei L."/>
            <person name="Li C."/>
            <person name="Ma Q."/>
            <person name="Ju M."/>
            <person name="Zhao R."/>
            <person name="Li G."/>
            <person name="Mu C."/>
            <person name="Tian Q."/>
            <person name="Mei H."/>
            <person name="Zhang T."/>
            <person name="Gao T."/>
            <person name="Zhang H."/>
        </authorList>
    </citation>
    <scope>NUCLEOTIDE SEQUENCE</scope>
    <source>
        <strain evidence="2">G02</strain>
    </source>
</reference>
<accession>A0AAW2M4C1</accession>
<name>A0AAW2M4C1_SESRA</name>
<organism evidence="2">
    <name type="scientific">Sesamum radiatum</name>
    <name type="common">Black benniseed</name>
    <dbReference type="NCBI Taxonomy" id="300843"/>
    <lineage>
        <taxon>Eukaryota</taxon>
        <taxon>Viridiplantae</taxon>
        <taxon>Streptophyta</taxon>
        <taxon>Embryophyta</taxon>
        <taxon>Tracheophyta</taxon>
        <taxon>Spermatophyta</taxon>
        <taxon>Magnoliopsida</taxon>
        <taxon>eudicotyledons</taxon>
        <taxon>Gunneridae</taxon>
        <taxon>Pentapetalae</taxon>
        <taxon>asterids</taxon>
        <taxon>lamiids</taxon>
        <taxon>Lamiales</taxon>
        <taxon>Pedaliaceae</taxon>
        <taxon>Sesamum</taxon>
    </lineage>
</organism>
<comment type="caution">
    <text evidence="2">The sequence shown here is derived from an EMBL/GenBank/DDBJ whole genome shotgun (WGS) entry which is preliminary data.</text>
</comment>
<gene>
    <name evidence="2" type="ORF">Sradi_5089000</name>
</gene>
<dbReference type="EMBL" id="JACGWJ010000023">
    <property type="protein sequence ID" value="KAL0325197.1"/>
    <property type="molecule type" value="Genomic_DNA"/>
</dbReference>
<evidence type="ECO:0000256" key="1">
    <source>
        <dbReference type="SAM" id="MobiDB-lite"/>
    </source>
</evidence>
<sequence>MHGDNITSNEVTLFKKENSSYADDCMSTITFTDEDLLLGSKPHNRPLFVAGYLHENAVVPSTWHQYFKCYRNSIVKKVFGDNKPFTEAESHFVDAKNGKEVLPSEEPKSCNNQNTRKSNLSILKVELSKDVTLPLTQINMKQPSKRPLKDLCPQPKKRKEDMRHWP</sequence>
<evidence type="ECO:0000313" key="2">
    <source>
        <dbReference type="EMBL" id="KAL0325197.1"/>
    </source>
</evidence>
<dbReference type="AlphaFoldDB" id="A0AAW2M4C1"/>
<reference evidence="2" key="1">
    <citation type="submission" date="2020-06" db="EMBL/GenBank/DDBJ databases">
        <authorList>
            <person name="Li T."/>
            <person name="Hu X."/>
            <person name="Zhang T."/>
            <person name="Song X."/>
            <person name="Zhang H."/>
            <person name="Dai N."/>
            <person name="Sheng W."/>
            <person name="Hou X."/>
            <person name="Wei L."/>
        </authorList>
    </citation>
    <scope>NUCLEOTIDE SEQUENCE</scope>
    <source>
        <strain evidence="2">G02</strain>
        <tissue evidence="2">Leaf</tissue>
    </source>
</reference>
<protein>
    <submittedName>
        <fullName evidence="2">Uncharacterized protein</fullName>
    </submittedName>
</protein>
<proteinExistence type="predicted"/>
<feature type="region of interest" description="Disordered" evidence="1">
    <location>
        <begin position="136"/>
        <end position="166"/>
    </location>
</feature>